<comment type="caution">
    <text evidence="1">The sequence shown here is derived from an EMBL/GenBank/DDBJ whole genome shotgun (WGS) entry which is preliminary data.</text>
</comment>
<evidence type="ECO:0000313" key="2">
    <source>
        <dbReference type="Proteomes" id="UP000494256"/>
    </source>
</evidence>
<name>A0A8S0ZVS1_ARCPL</name>
<evidence type="ECO:0000313" key="1">
    <source>
        <dbReference type="EMBL" id="CAB3236759.1"/>
    </source>
</evidence>
<proteinExistence type="predicted"/>
<organism evidence="1 2">
    <name type="scientific">Arctia plantaginis</name>
    <name type="common">Wood tiger moth</name>
    <name type="synonym">Phalaena plantaginis</name>
    <dbReference type="NCBI Taxonomy" id="874455"/>
    <lineage>
        <taxon>Eukaryota</taxon>
        <taxon>Metazoa</taxon>
        <taxon>Ecdysozoa</taxon>
        <taxon>Arthropoda</taxon>
        <taxon>Hexapoda</taxon>
        <taxon>Insecta</taxon>
        <taxon>Pterygota</taxon>
        <taxon>Neoptera</taxon>
        <taxon>Endopterygota</taxon>
        <taxon>Lepidoptera</taxon>
        <taxon>Glossata</taxon>
        <taxon>Ditrysia</taxon>
        <taxon>Noctuoidea</taxon>
        <taxon>Erebidae</taxon>
        <taxon>Arctiinae</taxon>
        <taxon>Arctia</taxon>
    </lineage>
</organism>
<dbReference type="OrthoDB" id="429813at2759"/>
<sequence>MGFPNRPPTIELSNWLKSDNRNVNGEEEPVPLQRKLGNEILTASLVMNEANEDDVSTSSDLTKKKEITWGKDTYLEKMTLQNLGVRSASWMLERKASVGPCYKQGMLFGEPSGISVCLPKKHLKHASSALEHCRPIKSGISIIISGKCSNKKSKLFGPVQFEMRRAKVSSRRKEEENAESKIKIDNYNNYYATLRDKLDNLYGRIKHALHI</sequence>
<reference evidence="1 2" key="1">
    <citation type="submission" date="2020-04" db="EMBL/GenBank/DDBJ databases">
        <authorList>
            <person name="Wallbank WR R."/>
            <person name="Pardo Diaz C."/>
            <person name="Kozak K."/>
            <person name="Martin S."/>
            <person name="Jiggins C."/>
            <person name="Moest M."/>
            <person name="Warren A I."/>
            <person name="Byers J.R.P. K."/>
            <person name="Montejo-Kovacevich G."/>
            <person name="Yen C E."/>
        </authorList>
    </citation>
    <scope>NUCLEOTIDE SEQUENCE [LARGE SCALE GENOMIC DNA]</scope>
</reference>
<protein>
    <submittedName>
        <fullName evidence="1">Uncharacterized protein</fullName>
    </submittedName>
</protein>
<accession>A0A8S0ZVS1</accession>
<gene>
    <name evidence="1" type="ORF">APLA_LOCUS7534</name>
</gene>
<dbReference type="EMBL" id="CADEBD010000302">
    <property type="protein sequence ID" value="CAB3236759.1"/>
    <property type="molecule type" value="Genomic_DNA"/>
</dbReference>
<dbReference type="Proteomes" id="UP000494256">
    <property type="component" value="Unassembled WGS sequence"/>
</dbReference>
<dbReference type="AlphaFoldDB" id="A0A8S0ZVS1"/>